<organism evidence="18 19">
    <name type="scientific">Priestia megaterium (strain ATCC 14581 / DSM 32 / CCUG 1817 / JCM 2506 / NBRC 15308 / NCIMB 9376 / NCTC 10342 / NRRL B-14308 / VKM B-512 / Ford 19)</name>
    <name type="common">Bacillus megaterium</name>
    <dbReference type="NCBI Taxonomy" id="1348623"/>
    <lineage>
        <taxon>Bacteria</taxon>
        <taxon>Bacillati</taxon>
        <taxon>Bacillota</taxon>
        <taxon>Bacilli</taxon>
        <taxon>Bacillales</taxon>
        <taxon>Bacillaceae</taxon>
        <taxon>Priestia</taxon>
    </lineage>
</organism>
<dbReference type="EC" id="3.1.-.-" evidence="12 13"/>
<dbReference type="AlphaFoldDB" id="A0A0B6APE1"/>
<evidence type="ECO:0000256" key="9">
    <source>
        <dbReference type="ARBA" id="ARBA00022839"/>
    </source>
</evidence>
<evidence type="ECO:0000256" key="2">
    <source>
        <dbReference type="ARBA" id="ARBA00022490"/>
    </source>
</evidence>
<dbReference type="KEGG" id="bmeg:BG04_1053"/>
<feature type="active site" description="Proton acceptor" evidence="14">
    <location>
        <position position="368"/>
    </location>
</feature>
<evidence type="ECO:0000256" key="7">
    <source>
        <dbReference type="ARBA" id="ARBA00022801"/>
    </source>
</evidence>
<dbReference type="GO" id="GO:0006364">
    <property type="term" value="P:rRNA processing"/>
    <property type="evidence" value="ECO:0007669"/>
    <property type="project" value="UniProtKB-UniRule"/>
</dbReference>
<comment type="subunit">
    <text evidence="12">Homodimer, may be a subunit of the RNA degradosome.</text>
</comment>
<feature type="binding site" evidence="16">
    <location>
        <position position="142"/>
    </location>
    <ligand>
        <name>Zn(2+)</name>
        <dbReference type="ChEBI" id="CHEBI:29105"/>
        <label>1</label>
        <note>catalytic</note>
    </ligand>
</feature>
<dbReference type="InterPro" id="IPR042173">
    <property type="entry name" value="RNase_J_2"/>
</dbReference>
<evidence type="ECO:0000256" key="16">
    <source>
        <dbReference type="PIRSR" id="PIRSR004803-3"/>
    </source>
</evidence>
<evidence type="ECO:0000256" key="8">
    <source>
        <dbReference type="ARBA" id="ARBA00022833"/>
    </source>
</evidence>
<feature type="binding site" evidence="16">
    <location>
        <position position="49"/>
    </location>
    <ligand>
        <name>Ca(2+)</name>
        <dbReference type="ChEBI" id="CHEBI:29108"/>
    </ligand>
</feature>
<dbReference type="PANTHER" id="PTHR43694">
    <property type="entry name" value="RIBONUCLEASE J"/>
    <property type="match status" value="1"/>
</dbReference>
<dbReference type="SUPFAM" id="SSF56281">
    <property type="entry name" value="Metallo-hydrolase/oxidoreductase"/>
    <property type="match status" value="1"/>
</dbReference>
<dbReference type="RefSeq" id="WP_016765368.1">
    <property type="nucleotide sequence ID" value="NZ_BCVB01000001.1"/>
</dbReference>
<dbReference type="NCBIfam" id="TIGR00649">
    <property type="entry name" value="MG423"/>
    <property type="match status" value="1"/>
</dbReference>
<gene>
    <name evidence="18" type="primary">rnjB</name>
    <name evidence="12" type="synonym">rnj</name>
    <name evidence="18" type="ORF">BG04_1053</name>
</gene>
<evidence type="ECO:0000256" key="1">
    <source>
        <dbReference type="ARBA" id="ARBA00004496"/>
    </source>
</evidence>
<dbReference type="GO" id="GO:0006397">
    <property type="term" value="P:mRNA processing"/>
    <property type="evidence" value="ECO:0007669"/>
    <property type="project" value="UniProtKB-ARBA"/>
</dbReference>
<evidence type="ECO:0000256" key="12">
    <source>
        <dbReference type="HAMAP-Rule" id="MF_01491"/>
    </source>
</evidence>
<dbReference type="GeneID" id="93644529"/>
<evidence type="ECO:0000256" key="6">
    <source>
        <dbReference type="ARBA" id="ARBA00022759"/>
    </source>
</evidence>
<dbReference type="CDD" id="cd07714">
    <property type="entry name" value="RNaseJ_MBL-fold"/>
    <property type="match status" value="1"/>
</dbReference>
<evidence type="ECO:0000313" key="18">
    <source>
        <dbReference type="EMBL" id="AJI22493.1"/>
    </source>
</evidence>
<keyword evidence="3 12" id="KW-0698">rRNA processing</keyword>
<dbReference type="GO" id="GO:0008270">
    <property type="term" value="F:zinc ion binding"/>
    <property type="evidence" value="ECO:0007669"/>
    <property type="project" value="InterPro"/>
</dbReference>
<dbReference type="InterPro" id="IPR001279">
    <property type="entry name" value="Metallo-B-lactamas"/>
</dbReference>
<dbReference type="Pfam" id="PF07521">
    <property type="entry name" value="RMMBL"/>
    <property type="match status" value="1"/>
</dbReference>
<dbReference type="InterPro" id="IPR036866">
    <property type="entry name" value="RibonucZ/Hydroxyglut_hydro"/>
</dbReference>
<protein>
    <recommendedName>
        <fullName evidence="12 13">Ribonuclease J</fullName>
        <shortName evidence="12">RNase J</shortName>
        <ecNumber evidence="12 13">3.1.-.-</ecNumber>
    </recommendedName>
</protein>
<keyword evidence="8 16" id="KW-0862">Zinc</keyword>
<feature type="binding site" evidence="16">
    <location>
        <position position="164"/>
    </location>
    <ligand>
        <name>Zn(2+)</name>
        <dbReference type="ChEBI" id="CHEBI:29105"/>
        <label>2</label>
        <note>catalytic</note>
    </ligand>
</feature>
<dbReference type="PANTHER" id="PTHR43694:SF4">
    <property type="entry name" value="RIBONUCLEASE J 2"/>
    <property type="match status" value="1"/>
</dbReference>
<comment type="subunit">
    <text evidence="11">Unclear whether it forms homodimers or belongs to a larger complex. According to probably does not form homodimers, while shows homodimer formation. Both reports show RNase J1 and J2 interaction, probably as a heterotetramer shows it is a component of a possible RNA degradosome complex composed of rny, rnjA, rnjB, pnp, pfkA and eno, while finds no evidence of an RNA degradosome complex.</text>
</comment>
<dbReference type="Proteomes" id="UP000031829">
    <property type="component" value="Chromosome"/>
</dbReference>
<evidence type="ECO:0000259" key="17">
    <source>
        <dbReference type="SMART" id="SM00849"/>
    </source>
</evidence>
<dbReference type="HAMAP" id="MF_01491">
    <property type="entry name" value="RNase_J_bact"/>
    <property type="match status" value="1"/>
</dbReference>
<evidence type="ECO:0000256" key="11">
    <source>
        <dbReference type="ARBA" id="ARBA00065702"/>
    </source>
</evidence>
<dbReference type="HOGENOM" id="CLU_008727_3_1_9"/>
<sequence length="555" mass="61627">MVLEKTENIKISALGGVGELGKNMYVMEINENIYVLDAGSKFPGGEMLGIDIVIPDITYLVENQQNVKGIFVTHGHEEQIGAIPFILQKLDVPVYGTELTLALIKEKLKEYGIKKYEALHPITSSTVLSFEGVDISFFRTQHSIQDSVGICLQTNQGAIVYTGDFKFDQNSVSIQSADIGKMAAIGEQGVLCLLSDSTNADKPGYTVSEAVIGQNITDAFYKSKGRIIVAAYSSNLHRIQQIIHAAYQHGRNLIVMEKNMLKIIDIAAKLGHLQLPEDLIVPVQKLKDLPEHETVILTTGHHGEPILGLTRMAKQSHKFIQIKQDDTVLLAATPVAGHETTFSKTIDVIFRLGASVVFAQKKVQASGHGSQEELKFMINLTKPKYVMPVNGEYRKQKAYAKLAGQLGISEDHICLLEKGERVEFKDARMYPSGSIQAGNTLIDGLGVGDIGNIVLRDRRLLSQDGILTVVVTINKRQKTVVAGPEIISRGFVYVRESEKLLEEATKIVQQILEKCMEDKVIEWSSLKLKMRESLNQFLYEKTRRKPMILPIIMEI</sequence>
<evidence type="ECO:0000256" key="14">
    <source>
        <dbReference type="PIRSR" id="PIRSR004803-1"/>
    </source>
</evidence>
<dbReference type="Gene3D" id="3.10.20.580">
    <property type="match status" value="1"/>
</dbReference>
<comment type="cofactor">
    <cofactor evidence="13 16">
        <name>Zn(2+)</name>
        <dbReference type="ChEBI" id="CHEBI:29105"/>
    </cofactor>
    <text evidence="13 16">Binds 2 Zn(2+) ions per subunit. It is not clear if Zn(2+) or Mg(2+) is physiologically important.</text>
</comment>
<evidence type="ECO:0000256" key="5">
    <source>
        <dbReference type="ARBA" id="ARBA00022723"/>
    </source>
</evidence>
<comment type="cofactor">
    <cofactor evidence="16">
        <name>Ca(2+)</name>
        <dbReference type="ChEBI" id="CHEBI:29108"/>
    </cofactor>
    <text evidence="16">Binds 1 Ca(2+) cation per subunit. Seen in 1 crystal structure, it is not clear if it is physiologically important.</text>
</comment>
<feature type="binding site" evidence="16">
    <location>
        <position position="443"/>
    </location>
    <ligand>
        <name>Ca(2+)</name>
        <dbReference type="ChEBI" id="CHEBI:29108"/>
    </ligand>
</feature>
<feature type="binding site" evidence="15">
    <location>
        <begin position="233"/>
        <end position="235"/>
    </location>
    <ligand>
        <name>substrate</name>
    </ligand>
</feature>
<dbReference type="InterPro" id="IPR011108">
    <property type="entry name" value="RMMBL"/>
</dbReference>
<dbReference type="SMART" id="SM00849">
    <property type="entry name" value="Lactamase_B"/>
    <property type="match status" value="1"/>
</dbReference>
<comment type="caution">
    <text evidence="12">Lacks conserved residue(s) required for the propagation of feature annotation.</text>
</comment>
<keyword evidence="9 12" id="KW-0269">Exonuclease</keyword>
<dbReference type="Pfam" id="PF00753">
    <property type="entry name" value="Lactamase_B"/>
    <property type="match status" value="1"/>
</dbReference>
<evidence type="ECO:0000256" key="3">
    <source>
        <dbReference type="ARBA" id="ARBA00022552"/>
    </source>
</evidence>
<dbReference type="Pfam" id="PF22505">
    <property type="entry name" value="RNase_J_b_CASP"/>
    <property type="match status" value="1"/>
</dbReference>
<dbReference type="GO" id="GO:0004534">
    <property type="term" value="F:5'-3' RNA exonuclease activity"/>
    <property type="evidence" value="ECO:0007669"/>
    <property type="project" value="UniProtKB-UniRule"/>
</dbReference>
<evidence type="ECO:0000256" key="13">
    <source>
        <dbReference type="PIRNR" id="PIRNR004803"/>
    </source>
</evidence>
<comment type="similarity">
    <text evidence="12 13">Belongs to the metallo-beta-lactamase superfamily. RNA-metabolizing metallo-beta-lactamase-like family. Bacterial RNase J subfamily.</text>
</comment>
<comment type="subcellular location">
    <subcellularLocation>
        <location evidence="1 12 13">Cytoplasm</location>
    </subcellularLocation>
</comment>
<evidence type="ECO:0000256" key="4">
    <source>
        <dbReference type="ARBA" id="ARBA00022722"/>
    </source>
</evidence>
<feature type="binding site" evidence="16">
    <location>
        <position position="51"/>
    </location>
    <ligand>
        <name>Ca(2+)</name>
        <dbReference type="ChEBI" id="CHEBI:29108"/>
    </ligand>
</feature>
<keyword evidence="5 13" id="KW-0479">Metal-binding</keyword>
<keyword evidence="4 12" id="KW-0540">Nuclease</keyword>
<dbReference type="Pfam" id="PF17770">
    <property type="entry name" value="RNase_J_C"/>
    <property type="match status" value="1"/>
</dbReference>
<keyword evidence="16" id="KW-0106">Calcium</keyword>
<name>A0A0B6APE1_PRIM2</name>
<dbReference type="Gene3D" id="3.40.50.10710">
    <property type="entry name" value="Metallo-hydrolase/oxidoreductase"/>
    <property type="match status" value="1"/>
</dbReference>
<dbReference type="Gene3D" id="3.60.15.10">
    <property type="entry name" value="Ribonuclease Z/Hydroxyacylglutathione hydrolase-like"/>
    <property type="match status" value="1"/>
</dbReference>
<comment type="function">
    <text evidence="12">An RNase that has 5'-3' exonuclease and possibly endonuclease activity. Involved in maturation of rRNA and in some organisms also mRNA maturation and/or decay.</text>
</comment>
<dbReference type="PIRSF" id="PIRSF004803">
    <property type="entry name" value="RnjA"/>
    <property type="match status" value="1"/>
</dbReference>
<dbReference type="EMBL" id="CP009920">
    <property type="protein sequence ID" value="AJI22493.1"/>
    <property type="molecule type" value="Genomic_DNA"/>
</dbReference>
<dbReference type="InterPro" id="IPR055132">
    <property type="entry name" value="RNase_J_b_CASP"/>
</dbReference>
<feature type="active site" description="Proton donor" evidence="14">
    <location>
        <position position="196"/>
    </location>
</feature>
<dbReference type="GO" id="GO:0003723">
    <property type="term" value="F:RNA binding"/>
    <property type="evidence" value="ECO:0007669"/>
    <property type="project" value="UniProtKB-UniRule"/>
</dbReference>
<dbReference type="FunFam" id="3.10.20.580:FF:000001">
    <property type="entry name" value="Ribonuclease J"/>
    <property type="match status" value="1"/>
</dbReference>
<dbReference type="InterPro" id="IPR030854">
    <property type="entry name" value="RNase_J_bac"/>
</dbReference>
<evidence type="ECO:0000256" key="10">
    <source>
        <dbReference type="ARBA" id="ARBA00022884"/>
    </source>
</evidence>
<feature type="binding site" evidence="16">
    <location>
        <position position="76"/>
    </location>
    <ligand>
        <name>Zn(2+)</name>
        <dbReference type="ChEBI" id="CHEBI:29105"/>
        <label>1</label>
        <note>catalytic</note>
    </ligand>
</feature>
<feature type="domain" description="Metallo-beta-lactamase" evidence="17">
    <location>
        <begin position="21"/>
        <end position="216"/>
    </location>
</feature>
<keyword evidence="6 12" id="KW-0255">Endonuclease</keyword>
<dbReference type="InterPro" id="IPR041636">
    <property type="entry name" value="RNase_J_C"/>
</dbReference>
<proteinExistence type="inferred from homology"/>
<accession>A0A0B6APE1</accession>
<evidence type="ECO:0000313" key="19">
    <source>
        <dbReference type="Proteomes" id="UP000031829"/>
    </source>
</evidence>
<dbReference type="GO" id="GO:0004521">
    <property type="term" value="F:RNA endonuclease activity"/>
    <property type="evidence" value="ECO:0007669"/>
    <property type="project" value="UniProtKB-UniRule"/>
</dbReference>
<dbReference type="GO" id="GO:0005737">
    <property type="term" value="C:cytoplasm"/>
    <property type="evidence" value="ECO:0007669"/>
    <property type="project" value="UniProtKB-SubCell"/>
</dbReference>
<reference evidence="18 19" key="1">
    <citation type="journal article" date="2015" name="Genome Announc.">
        <title>Complete genome sequences for 35 biothreat assay-relevant bacillus species.</title>
        <authorList>
            <person name="Johnson S.L."/>
            <person name="Daligault H.E."/>
            <person name="Davenport K.W."/>
            <person name="Jaissle J."/>
            <person name="Frey K.G."/>
            <person name="Ladner J.T."/>
            <person name="Broomall S.M."/>
            <person name="Bishop-Lilly K.A."/>
            <person name="Bruce D.C."/>
            <person name="Gibbons H.S."/>
            <person name="Coyne S.R."/>
            <person name="Lo C.C."/>
            <person name="Meincke L."/>
            <person name="Munk A.C."/>
            <person name="Koroleva G.I."/>
            <person name="Rosenzweig C.N."/>
            <person name="Palacios G.F."/>
            <person name="Redden C.L."/>
            <person name="Minogue T.D."/>
            <person name="Chain P.S."/>
        </authorList>
    </citation>
    <scope>NUCLEOTIDE SEQUENCE [LARGE SCALE GENOMIC DNA]</scope>
    <source>
        <strain evidence="19">ATCC 14581 / DSM 32 / JCM 2506 / NBRC 15308 / NCIMB 9376 / NCTC 10342 / NRRL B-14308 / VKM B-512</strain>
    </source>
</reference>
<keyword evidence="7 12" id="KW-0378">Hydrolase</keyword>
<keyword evidence="10 12" id="KW-0694">RNA-binding</keyword>
<keyword evidence="2 12" id="KW-0963">Cytoplasm</keyword>
<feature type="binding site" evidence="16">
    <location>
        <position position="74"/>
    </location>
    <ligand>
        <name>Zn(2+)</name>
        <dbReference type="ChEBI" id="CHEBI:29105"/>
        <label>1</label>
        <note>catalytic</note>
    </ligand>
</feature>
<evidence type="ECO:0000256" key="15">
    <source>
        <dbReference type="PIRSR" id="PIRSR004803-2"/>
    </source>
</evidence>
<dbReference type="InterPro" id="IPR004613">
    <property type="entry name" value="RNase_J"/>
</dbReference>